<gene>
    <name evidence="2" type="ORF">NHP190020_17220</name>
    <name evidence="3" type="ORF">SNTW_16600</name>
</gene>
<name>A0A6J4D0N3_9HELI</name>
<reference evidence="3 4" key="1">
    <citation type="submission" date="2019-06" db="EMBL/GenBank/DDBJ databases">
        <title>Complete genome sequence of Helicobacter suis SNTW101c.</title>
        <authorList>
            <person name="Rimbara E."/>
            <person name="Suzuki M."/>
            <person name="Matsui H."/>
            <person name="Nakamura M."/>
            <person name="Mori S."/>
            <person name="Shibayama K."/>
        </authorList>
    </citation>
    <scope>NUCLEOTIDE SEQUENCE [LARGE SCALE GENOMIC DNA]</scope>
    <source>
        <strain evidence="3 4">SNTW101c</strain>
    </source>
</reference>
<dbReference type="EMBL" id="AP019774">
    <property type="protein sequence ID" value="BCD71015.1"/>
    <property type="molecule type" value="Genomic_DNA"/>
</dbReference>
<dbReference type="EMBL" id="AP023036">
    <property type="protein sequence ID" value="BCD46683.1"/>
    <property type="molecule type" value="Genomic_DNA"/>
</dbReference>
<sequence length="65" mass="7611">MLQQEDRLIQIKALRQRLHALRTEYRVAKEKLDALKCRCAELEEQCGCVDSASDDLEIDEEQRCC</sequence>
<evidence type="ECO:0000313" key="4">
    <source>
        <dbReference type="Proteomes" id="UP000317935"/>
    </source>
</evidence>
<protein>
    <submittedName>
        <fullName evidence="3">Uncharacterized protein</fullName>
    </submittedName>
</protein>
<dbReference type="RefSeq" id="WP_034375989.1">
    <property type="nucleotide sequence ID" value="NZ_AP019774.1"/>
</dbReference>
<proteinExistence type="predicted"/>
<feature type="coiled-coil region" evidence="1">
    <location>
        <begin position="11"/>
        <end position="45"/>
    </location>
</feature>
<evidence type="ECO:0000313" key="5">
    <source>
        <dbReference type="Proteomes" id="UP000509742"/>
    </source>
</evidence>
<dbReference type="GeneID" id="56928731"/>
<dbReference type="AlphaFoldDB" id="A0A6J4D0N3"/>
<evidence type="ECO:0000313" key="3">
    <source>
        <dbReference type="EMBL" id="BCD71015.1"/>
    </source>
</evidence>
<evidence type="ECO:0000256" key="1">
    <source>
        <dbReference type="SAM" id="Coils"/>
    </source>
</evidence>
<keyword evidence="1" id="KW-0175">Coiled coil</keyword>
<evidence type="ECO:0000313" key="2">
    <source>
        <dbReference type="EMBL" id="BCD46683.1"/>
    </source>
</evidence>
<dbReference type="Proteomes" id="UP000509742">
    <property type="component" value="Chromosome"/>
</dbReference>
<accession>A0A6J4D0N3</accession>
<keyword evidence="5" id="KW-1185">Reference proteome</keyword>
<dbReference type="SUPFAM" id="SSF57997">
    <property type="entry name" value="Tropomyosin"/>
    <property type="match status" value="1"/>
</dbReference>
<reference evidence="2 5" key="2">
    <citation type="submission" date="2020-04" db="EMBL/GenBank/DDBJ databases">
        <title>Genomic analysis of gastric non-Helicobacter pylori Helicobacters isolated in Japan.</title>
        <authorList>
            <person name="Suzuki M."/>
            <person name="Rimbara E."/>
        </authorList>
    </citation>
    <scope>NUCLEOTIDE SEQUENCE [LARGE SCALE GENOMIC DNA]</scope>
    <source>
        <strain evidence="2 5">NHP19-0020</strain>
    </source>
</reference>
<organism evidence="3 4">
    <name type="scientific">Helicobacter suis</name>
    <dbReference type="NCBI Taxonomy" id="104628"/>
    <lineage>
        <taxon>Bacteria</taxon>
        <taxon>Pseudomonadati</taxon>
        <taxon>Campylobacterota</taxon>
        <taxon>Epsilonproteobacteria</taxon>
        <taxon>Campylobacterales</taxon>
        <taxon>Helicobacteraceae</taxon>
        <taxon>Helicobacter</taxon>
    </lineage>
</organism>
<dbReference type="Proteomes" id="UP000317935">
    <property type="component" value="Chromosome"/>
</dbReference>